<feature type="region of interest" description="Disordered" evidence="1">
    <location>
        <begin position="308"/>
        <end position="388"/>
    </location>
</feature>
<feature type="region of interest" description="Disordered" evidence="1">
    <location>
        <begin position="108"/>
        <end position="127"/>
    </location>
</feature>
<evidence type="ECO:0000313" key="2">
    <source>
        <dbReference type="EMBL" id="CAG1980705.1"/>
    </source>
</evidence>
<feature type="region of interest" description="Disordered" evidence="1">
    <location>
        <begin position="30"/>
        <end position="74"/>
    </location>
</feature>
<dbReference type="Proteomes" id="UP000746612">
    <property type="component" value="Unassembled WGS sequence"/>
</dbReference>
<evidence type="ECO:0000256" key="1">
    <source>
        <dbReference type="SAM" id="MobiDB-lite"/>
    </source>
</evidence>
<gene>
    <name evidence="3" type="ORF">FUG_LOCUS122231</name>
    <name evidence="2" type="ORF">MDCFG202_LOCUS206353</name>
</gene>
<proteinExistence type="predicted"/>
<feature type="compositionally biased region" description="Low complexity" evidence="1">
    <location>
        <begin position="34"/>
        <end position="72"/>
    </location>
</feature>
<feature type="compositionally biased region" description="Basic and acidic residues" evidence="1">
    <location>
        <begin position="345"/>
        <end position="354"/>
    </location>
</feature>
<dbReference type="EMBL" id="CAAKMV010000099">
    <property type="protein sequence ID" value="VIO54508.1"/>
    <property type="molecule type" value="Genomic_DNA"/>
</dbReference>
<feature type="compositionally biased region" description="Basic and acidic residues" evidence="1">
    <location>
        <begin position="316"/>
        <end position="327"/>
    </location>
</feature>
<name>A0A4E9DCS3_GIBZA</name>
<reference evidence="2" key="2">
    <citation type="submission" date="2021-03" db="EMBL/GenBank/DDBJ databases">
        <authorList>
            <person name="Alouane T."/>
            <person name="Langin T."/>
            <person name="Bonhomme L."/>
        </authorList>
    </citation>
    <scope>NUCLEOTIDE SEQUENCE</scope>
    <source>
        <strain evidence="2">MDC_Fg202</strain>
    </source>
</reference>
<feature type="compositionally biased region" description="Acidic residues" evidence="1">
    <location>
        <begin position="328"/>
        <end position="344"/>
    </location>
</feature>
<accession>A0A4E9DCS3</accession>
<protein>
    <submittedName>
        <fullName evidence="3">Uncharacterized protein</fullName>
    </submittedName>
</protein>
<feature type="compositionally biased region" description="Polar residues" evidence="1">
    <location>
        <begin position="117"/>
        <end position="127"/>
    </location>
</feature>
<sequence length="494" mass="54296">MMHPLFGVQPAGSLPVTYPHEVMLDDYTQQTACSQSSRRLSRSSNGQRSGGSAMRVAKPSSANNSPRSSSLVSRRKTLMNDGNSQRRQQQIIEQLSSFCDIQSQQPCQRSSRPVSWHPSSYGQTSTQQHMPALAPNYSPVGQQDLYGNYSHYSPMMSSTSCGTSPLAFSHLPLPYQSADNMAYNPYQGACMSQHSPAGSLTMDARSMPATSAPVESTYGNGWDWNSFIMHGFGSTTPPTPEALPQSQLSQPAVSEEIQYQALDDASEEEGEILVGMGLYDAPEKFNEDPQLNNYRSTVSSLLGSSFRSYEPSGKGLKLEETWEPPKSDDEDEDDDEEEEEENKDDEEHGYKRLDFSMYRKKQAMDTPCKSKSKSKSTHNKYDWTGGEAGTRVRPEGAAFLSTLIQPKCVNPCTTCGILRAVAGNREVAGSTDGDSSRACQYCGIQWDGVNSKLTELSDDELMTTGKARIIHSLGDMYTVLEKVASSFECGKSTE</sequence>
<organism evidence="3">
    <name type="scientific">Gibberella zeae</name>
    <name type="common">Wheat head blight fungus</name>
    <name type="synonym">Fusarium graminearum</name>
    <dbReference type="NCBI Taxonomy" id="5518"/>
    <lineage>
        <taxon>Eukaryota</taxon>
        <taxon>Fungi</taxon>
        <taxon>Dikarya</taxon>
        <taxon>Ascomycota</taxon>
        <taxon>Pezizomycotina</taxon>
        <taxon>Sordariomycetes</taxon>
        <taxon>Hypocreomycetidae</taxon>
        <taxon>Hypocreales</taxon>
        <taxon>Nectriaceae</taxon>
        <taxon>Fusarium</taxon>
    </lineage>
</organism>
<dbReference type="AlphaFoldDB" id="A0A4E9DCS3"/>
<evidence type="ECO:0000313" key="3">
    <source>
        <dbReference type="EMBL" id="VIO54508.1"/>
    </source>
</evidence>
<dbReference type="EMBL" id="CAJPIJ010000119">
    <property type="protein sequence ID" value="CAG1980705.1"/>
    <property type="molecule type" value="Genomic_DNA"/>
</dbReference>
<reference evidence="3" key="1">
    <citation type="submission" date="2019-04" db="EMBL/GenBank/DDBJ databases">
        <authorList>
            <person name="Melise S."/>
            <person name="Noan J."/>
            <person name="Okalmin O."/>
        </authorList>
    </citation>
    <scope>NUCLEOTIDE SEQUENCE</scope>
    <source>
        <strain evidence="3">FN9</strain>
    </source>
</reference>